<evidence type="ECO:0000256" key="5">
    <source>
        <dbReference type="SAM" id="SignalP"/>
    </source>
</evidence>
<evidence type="ECO:0000313" key="7">
    <source>
        <dbReference type="EMBL" id="KAG7302880.1"/>
    </source>
</evidence>
<keyword evidence="3" id="KW-0964">Secreted</keyword>
<name>A0ABQ7QDN6_PLUXY</name>
<feature type="chain" id="PRO_5047322923" description="Lipase domain-containing protein" evidence="5">
    <location>
        <begin position="19"/>
        <end position="338"/>
    </location>
</feature>
<sequence length="338" mass="36700">MFRLLLLTLLLFLSTVNSSIYDIAFNNIKCTCDRTDDHDVSEVKLYITNYASGGEETSYFIRGAGAAVVDSPDFDPTQCINVFILGFNTPITHEAVDGIKCVFSNITCNGKKTLGIIVEHIKYTGDSGNPLTTIPMYQRSVKYTKSIGLAIGKFLEVVLSKVSRDYLNVAGHSLGAHMAGYGAEYLKSIGIPLKVIYGTDPAGPCYKDCLEEHMQSGQADLVVAMHCTNSLGSTENVSDYDFYSNDGEYQKGCPKEGVIGMSSVKCSHYKCIALLLNPAIRDSIWDATKCSNFKDYDSGACGGRETTLAGYTVNMTGSPGVYYFEPTATLPCDITVTS</sequence>
<dbReference type="InterPro" id="IPR000734">
    <property type="entry name" value="TAG_lipase"/>
</dbReference>
<dbReference type="EMBL" id="JAHIBW010000017">
    <property type="protein sequence ID" value="KAG7302880.1"/>
    <property type="molecule type" value="Genomic_DNA"/>
</dbReference>
<dbReference type="Gene3D" id="3.40.50.1820">
    <property type="entry name" value="alpha/beta hydrolase"/>
    <property type="match status" value="1"/>
</dbReference>
<evidence type="ECO:0000256" key="4">
    <source>
        <dbReference type="RuleBase" id="RU004262"/>
    </source>
</evidence>
<reference evidence="7 8" key="1">
    <citation type="submission" date="2021-06" db="EMBL/GenBank/DDBJ databases">
        <title>A haploid diamondback moth (Plutella xylostella L.) genome assembly resolves 31 chromosomes and identifies a diamide resistance mutation.</title>
        <authorList>
            <person name="Ward C.M."/>
            <person name="Perry K.D."/>
            <person name="Baker G."/>
            <person name="Powis K."/>
            <person name="Heckel D.G."/>
            <person name="Baxter S.W."/>
        </authorList>
    </citation>
    <scope>NUCLEOTIDE SEQUENCE [LARGE SCALE GENOMIC DNA]</scope>
    <source>
        <strain evidence="7 8">LV</strain>
        <tissue evidence="7">Single pupa</tissue>
    </source>
</reference>
<evidence type="ECO:0000256" key="2">
    <source>
        <dbReference type="ARBA" id="ARBA00010701"/>
    </source>
</evidence>
<dbReference type="PANTHER" id="PTHR11610">
    <property type="entry name" value="LIPASE"/>
    <property type="match status" value="1"/>
</dbReference>
<feature type="signal peptide" evidence="5">
    <location>
        <begin position="1"/>
        <end position="18"/>
    </location>
</feature>
<dbReference type="SUPFAM" id="SSF53474">
    <property type="entry name" value="alpha/beta-Hydrolases"/>
    <property type="match status" value="1"/>
</dbReference>
<dbReference type="InterPro" id="IPR013818">
    <property type="entry name" value="Lipase"/>
</dbReference>
<accession>A0ABQ7QDN6</accession>
<dbReference type="InterPro" id="IPR029058">
    <property type="entry name" value="AB_hydrolase_fold"/>
</dbReference>
<evidence type="ECO:0000256" key="1">
    <source>
        <dbReference type="ARBA" id="ARBA00004613"/>
    </source>
</evidence>
<comment type="similarity">
    <text evidence="2 4">Belongs to the AB hydrolase superfamily. Lipase family.</text>
</comment>
<dbReference type="Pfam" id="PF00151">
    <property type="entry name" value="Lipase"/>
    <property type="match status" value="1"/>
</dbReference>
<gene>
    <name evidence="7" type="ORF">JYU34_012864</name>
</gene>
<protein>
    <recommendedName>
        <fullName evidence="6">Lipase domain-containing protein</fullName>
    </recommendedName>
</protein>
<comment type="caution">
    <text evidence="7">The sequence shown here is derived from an EMBL/GenBank/DDBJ whole genome shotgun (WGS) entry which is preliminary data.</text>
</comment>
<keyword evidence="5" id="KW-0732">Signal</keyword>
<evidence type="ECO:0000313" key="8">
    <source>
        <dbReference type="Proteomes" id="UP000823941"/>
    </source>
</evidence>
<dbReference type="PANTHER" id="PTHR11610:SF178">
    <property type="entry name" value="LIPASE MEMBER H-A-LIKE PROTEIN"/>
    <property type="match status" value="1"/>
</dbReference>
<feature type="domain" description="Lipase" evidence="6">
    <location>
        <begin position="136"/>
        <end position="302"/>
    </location>
</feature>
<organism evidence="7 8">
    <name type="scientific">Plutella xylostella</name>
    <name type="common">Diamondback moth</name>
    <name type="synonym">Plutella maculipennis</name>
    <dbReference type="NCBI Taxonomy" id="51655"/>
    <lineage>
        <taxon>Eukaryota</taxon>
        <taxon>Metazoa</taxon>
        <taxon>Ecdysozoa</taxon>
        <taxon>Arthropoda</taxon>
        <taxon>Hexapoda</taxon>
        <taxon>Insecta</taxon>
        <taxon>Pterygota</taxon>
        <taxon>Neoptera</taxon>
        <taxon>Endopterygota</taxon>
        <taxon>Lepidoptera</taxon>
        <taxon>Glossata</taxon>
        <taxon>Ditrysia</taxon>
        <taxon>Yponomeutoidea</taxon>
        <taxon>Plutellidae</taxon>
        <taxon>Plutella</taxon>
    </lineage>
</organism>
<proteinExistence type="inferred from homology"/>
<dbReference type="Proteomes" id="UP000823941">
    <property type="component" value="Chromosome 17"/>
</dbReference>
<evidence type="ECO:0000256" key="3">
    <source>
        <dbReference type="ARBA" id="ARBA00022525"/>
    </source>
</evidence>
<comment type="subcellular location">
    <subcellularLocation>
        <location evidence="1">Secreted</location>
    </subcellularLocation>
</comment>
<keyword evidence="8" id="KW-1185">Reference proteome</keyword>
<evidence type="ECO:0000259" key="6">
    <source>
        <dbReference type="Pfam" id="PF00151"/>
    </source>
</evidence>